<proteinExistence type="predicted"/>
<dbReference type="EnsemblMetazoa" id="XM_022799094">
    <property type="protein sequence ID" value="XP_022654829"/>
    <property type="gene ID" value="LOC111247769"/>
</dbReference>
<evidence type="ECO:0000256" key="1">
    <source>
        <dbReference type="SAM" id="MobiDB-lite"/>
    </source>
</evidence>
<reference evidence="2" key="1">
    <citation type="submission" date="2021-01" db="UniProtKB">
        <authorList>
            <consortium name="EnsemblMetazoa"/>
        </authorList>
    </citation>
    <scope>IDENTIFICATION</scope>
</reference>
<feature type="region of interest" description="Disordered" evidence="1">
    <location>
        <begin position="1"/>
        <end position="43"/>
    </location>
</feature>
<organism evidence="2 3">
    <name type="scientific">Varroa destructor</name>
    <name type="common">Honeybee mite</name>
    <dbReference type="NCBI Taxonomy" id="109461"/>
    <lineage>
        <taxon>Eukaryota</taxon>
        <taxon>Metazoa</taxon>
        <taxon>Ecdysozoa</taxon>
        <taxon>Arthropoda</taxon>
        <taxon>Chelicerata</taxon>
        <taxon>Arachnida</taxon>
        <taxon>Acari</taxon>
        <taxon>Parasitiformes</taxon>
        <taxon>Mesostigmata</taxon>
        <taxon>Gamasina</taxon>
        <taxon>Dermanyssoidea</taxon>
        <taxon>Varroidae</taxon>
        <taxon>Varroa</taxon>
    </lineage>
</organism>
<dbReference type="Proteomes" id="UP000594260">
    <property type="component" value="Unplaced"/>
</dbReference>
<sequence>MDRFDSERSDPHDTTDLKTLDRAELDADSSVLSTSRSHETTDEVAAGKLRTLKDIPDRRNSLSFSYSDEEDDTDLFPTLTTEKLCSKNSVLPNSASAEGDIGEFAARIAEAKVKKDNMKFSFPEPEFLKEIPKYDRDYEDHELEDASDLIPLLLSTQKIKGVEDSATMKFAKLTLNGHKE</sequence>
<keyword evidence="3" id="KW-1185">Reference proteome</keyword>
<evidence type="ECO:0000313" key="2">
    <source>
        <dbReference type="EnsemblMetazoa" id="XP_022654829"/>
    </source>
</evidence>
<accession>A0A7M7JQS8</accession>
<name>A0A7M7JQS8_VARDE</name>
<feature type="compositionally biased region" description="Basic and acidic residues" evidence="1">
    <location>
        <begin position="1"/>
        <end position="25"/>
    </location>
</feature>
<dbReference type="RefSeq" id="XP_022654829.1">
    <property type="nucleotide sequence ID" value="XM_022799094.1"/>
</dbReference>
<dbReference type="GeneID" id="111247769"/>
<dbReference type="AlphaFoldDB" id="A0A7M7JQS8"/>
<evidence type="ECO:0000313" key="3">
    <source>
        <dbReference type="Proteomes" id="UP000594260"/>
    </source>
</evidence>
<protein>
    <submittedName>
        <fullName evidence="2">Uncharacterized protein</fullName>
    </submittedName>
</protein>